<protein>
    <recommendedName>
        <fullName evidence="3">Glucose-methanol-choline oxidoreductase C-terminal domain-containing protein</fullName>
    </recommendedName>
</protein>
<dbReference type="InterPro" id="IPR036188">
    <property type="entry name" value="FAD/NAD-bd_sf"/>
</dbReference>
<evidence type="ECO:0000256" key="2">
    <source>
        <dbReference type="ARBA" id="ARBA00010790"/>
    </source>
</evidence>
<dbReference type="SUPFAM" id="SSF54373">
    <property type="entry name" value="FAD-linked reductases, C-terminal domain"/>
    <property type="match status" value="1"/>
</dbReference>
<dbReference type="SUPFAM" id="SSF51905">
    <property type="entry name" value="FAD/NAD(P)-binding domain"/>
    <property type="match status" value="1"/>
</dbReference>
<comment type="similarity">
    <text evidence="2">Belongs to the GMC oxidoreductase family.</text>
</comment>
<dbReference type="GO" id="GO:0016614">
    <property type="term" value="F:oxidoreductase activity, acting on CH-OH group of donors"/>
    <property type="evidence" value="ECO:0007669"/>
    <property type="project" value="InterPro"/>
</dbReference>
<dbReference type="InterPro" id="IPR007867">
    <property type="entry name" value="GMC_OxRtase_C"/>
</dbReference>
<dbReference type="Gene3D" id="3.50.50.60">
    <property type="entry name" value="FAD/NAD(P)-binding domain"/>
    <property type="match status" value="1"/>
</dbReference>
<evidence type="ECO:0000256" key="1">
    <source>
        <dbReference type="ARBA" id="ARBA00001974"/>
    </source>
</evidence>
<dbReference type="PANTHER" id="PTHR11552:SF147">
    <property type="entry name" value="CHOLINE DEHYDROGENASE, MITOCHONDRIAL"/>
    <property type="match status" value="1"/>
</dbReference>
<accession>A0AAV5AS69</accession>
<feature type="domain" description="Glucose-methanol-choline oxidoreductase C-terminal" evidence="3">
    <location>
        <begin position="3"/>
        <end position="142"/>
    </location>
</feature>
<organism evidence="4 5">
    <name type="scientific">Clathrus columnatus</name>
    <dbReference type="NCBI Taxonomy" id="1419009"/>
    <lineage>
        <taxon>Eukaryota</taxon>
        <taxon>Fungi</taxon>
        <taxon>Dikarya</taxon>
        <taxon>Basidiomycota</taxon>
        <taxon>Agaricomycotina</taxon>
        <taxon>Agaricomycetes</taxon>
        <taxon>Phallomycetidae</taxon>
        <taxon>Phallales</taxon>
        <taxon>Clathraceae</taxon>
        <taxon>Clathrus</taxon>
    </lineage>
</organism>
<reference evidence="4" key="1">
    <citation type="submission" date="2021-10" db="EMBL/GenBank/DDBJ databases">
        <title>De novo Genome Assembly of Clathrus columnatus (Basidiomycota, Fungi) Using Illumina and Nanopore Sequence Data.</title>
        <authorList>
            <person name="Ogiso-Tanaka E."/>
            <person name="Itagaki H."/>
            <person name="Hosoya T."/>
            <person name="Hosaka K."/>
        </authorList>
    </citation>
    <scope>NUCLEOTIDE SEQUENCE</scope>
    <source>
        <strain evidence="4">MO-923</strain>
    </source>
</reference>
<sequence>MRPISRGQVTLRSNDPAIQPEINLNFFGEEADLEAMREAARFVRDILTTGESLKDLVVSPYPDDLADLDGDNKAANNLVLRRCSTGYHPNGTCRIGRESGEYAGVLDEKMKVRGVASLRVIDASAIPLMPDCRIQAGVYMLGEKVNPSFRMTLDLITPLS</sequence>
<dbReference type="Proteomes" id="UP001050691">
    <property type="component" value="Unassembled WGS sequence"/>
</dbReference>
<keyword evidence="5" id="KW-1185">Reference proteome</keyword>
<dbReference type="Pfam" id="PF05199">
    <property type="entry name" value="GMC_oxred_C"/>
    <property type="match status" value="1"/>
</dbReference>
<name>A0AAV5AS69_9AGAM</name>
<dbReference type="GO" id="GO:0050660">
    <property type="term" value="F:flavin adenine dinucleotide binding"/>
    <property type="evidence" value="ECO:0007669"/>
    <property type="project" value="InterPro"/>
</dbReference>
<evidence type="ECO:0000313" key="4">
    <source>
        <dbReference type="EMBL" id="GJJ15994.1"/>
    </source>
</evidence>
<evidence type="ECO:0000313" key="5">
    <source>
        <dbReference type="Proteomes" id="UP001050691"/>
    </source>
</evidence>
<dbReference type="InterPro" id="IPR012132">
    <property type="entry name" value="GMC_OxRdtase"/>
</dbReference>
<gene>
    <name evidence="4" type="ORF">Clacol_010273</name>
</gene>
<dbReference type="PANTHER" id="PTHR11552">
    <property type="entry name" value="GLUCOSE-METHANOL-CHOLINE GMC OXIDOREDUCTASE"/>
    <property type="match status" value="1"/>
</dbReference>
<evidence type="ECO:0000259" key="3">
    <source>
        <dbReference type="Pfam" id="PF05199"/>
    </source>
</evidence>
<proteinExistence type="inferred from homology"/>
<comment type="caution">
    <text evidence="4">The sequence shown here is derived from an EMBL/GenBank/DDBJ whole genome shotgun (WGS) entry which is preliminary data.</text>
</comment>
<dbReference type="Gene3D" id="3.30.560.10">
    <property type="entry name" value="Glucose Oxidase, domain 3"/>
    <property type="match status" value="1"/>
</dbReference>
<dbReference type="EMBL" id="BPWL01000011">
    <property type="protein sequence ID" value="GJJ15994.1"/>
    <property type="molecule type" value="Genomic_DNA"/>
</dbReference>
<dbReference type="AlphaFoldDB" id="A0AAV5AS69"/>
<comment type="cofactor">
    <cofactor evidence="1">
        <name>FAD</name>
        <dbReference type="ChEBI" id="CHEBI:57692"/>
    </cofactor>
</comment>